<evidence type="ECO:0000313" key="3">
    <source>
        <dbReference type="Proteomes" id="UP001234178"/>
    </source>
</evidence>
<feature type="chain" id="PRO_5046772216" evidence="1">
    <location>
        <begin position="20"/>
        <end position="206"/>
    </location>
</feature>
<organism evidence="2 3">
    <name type="scientific">Daphnia magna</name>
    <dbReference type="NCBI Taxonomy" id="35525"/>
    <lineage>
        <taxon>Eukaryota</taxon>
        <taxon>Metazoa</taxon>
        <taxon>Ecdysozoa</taxon>
        <taxon>Arthropoda</taxon>
        <taxon>Crustacea</taxon>
        <taxon>Branchiopoda</taxon>
        <taxon>Diplostraca</taxon>
        <taxon>Cladocera</taxon>
        <taxon>Anomopoda</taxon>
        <taxon>Daphniidae</taxon>
        <taxon>Daphnia</taxon>
    </lineage>
</organism>
<comment type="caution">
    <text evidence="2">The sequence shown here is derived from an EMBL/GenBank/DDBJ whole genome shotgun (WGS) entry which is preliminary data.</text>
</comment>
<accession>A0ABQ9YXN8</accession>
<gene>
    <name evidence="2" type="ORF">OUZ56_007073</name>
</gene>
<name>A0ABQ9YXN8_9CRUS</name>
<keyword evidence="1" id="KW-0732">Signal</keyword>
<dbReference type="Proteomes" id="UP001234178">
    <property type="component" value="Unassembled WGS sequence"/>
</dbReference>
<keyword evidence="3" id="KW-1185">Reference proteome</keyword>
<dbReference type="EMBL" id="JAOYFB010000001">
    <property type="protein sequence ID" value="KAK4005360.1"/>
    <property type="molecule type" value="Genomic_DNA"/>
</dbReference>
<evidence type="ECO:0000313" key="2">
    <source>
        <dbReference type="EMBL" id="KAK4005360.1"/>
    </source>
</evidence>
<feature type="signal peptide" evidence="1">
    <location>
        <begin position="1"/>
        <end position="19"/>
    </location>
</feature>
<reference evidence="2 3" key="1">
    <citation type="journal article" date="2023" name="Nucleic Acids Res.">
        <title>The hologenome of Daphnia magna reveals possible DNA methylation and microbiome-mediated evolution of the host genome.</title>
        <authorList>
            <person name="Chaturvedi A."/>
            <person name="Li X."/>
            <person name="Dhandapani V."/>
            <person name="Marshall H."/>
            <person name="Kissane S."/>
            <person name="Cuenca-Cambronero M."/>
            <person name="Asole G."/>
            <person name="Calvet F."/>
            <person name="Ruiz-Romero M."/>
            <person name="Marangio P."/>
            <person name="Guigo R."/>
            <person name="Rago D."/>
            <person name="Mirbahai L."/>
            <person name="Eastwood N."/>
            <person name="Colbourne J.K."/>
            <person name="Zhou J."/>
            <person name="Mallon E."/>
            <person name="Orsini L."/>
        </authorList>
    </citation>
    <scope>NUCLEOTIDE SEQUENCE [LARGE SCALE GENOMIC DNA]</scope>
    <source>
        <strain evidence="2">LRV0_1</strain>
    </source>
</reference>
<protein>
    <submittedName>
        <fullName evidence="2">Uncharacterized protein</fullName>
    </submittedName>
</protein>
<proteinExistence type="predicted"/>
<evidence type="ECO:0000256" key="1">
    <source>
        <dbReference type="SAM" id="SignalP"/>
    </source>
</evidence>
<sequence>MAVLTFGVSTVIAVTGASAATAAPALAGTLTGIVTISASPEVGGVVATVAGSAGAGAVVGAISGTAENGSAIIGAVLGSASSAAVTCSSAGFAGAVSGGLTLGPLGWMVLGVEYSVEDIATFDCWKPVLRDNSDEPSRGKLLKDVIDDWRIKKVIIKDGKDGLLPQVSLTNVWDETFNIEYLVLPTNNQLVAHAVRTSRWLYTSSV</sequence>